<reference evidence="9 10" key="1">
    <citation type="journal article" date="2018" name="bioRxiv">
        <title>Evidence of independent acquisition and adaption of ultra-small bacteria to human hosts across the highly diverse yet reduced genomes of the phylum Saccharibacteria.</title>
        <authorList>
            <person name="McLean J.S."/>
            <person name="Bor B."/>
            <person name="To T.T."/>
            <person name="Liu Q."/>
            <person name="Kearns K.A."/>
            <person name="Solden L.M."/>
            <person name="Wrighton K.C."/>
            <person name="He X."/>
            <person name="Shi W."/>
        </authorList>
    </citation>
    <scope>NUCLEOTIDE SEQUENCE [LARGE SCALE GENOMIC DNA]</scope>
    <source>
        <strain evidence="9 10">TM7_CMJM_G6_1_HOT_870</strain>
    </source>
</reference>
<dbReference type="InterPro" id="IPR002317">
    <property type="entry name" value="Ser-tRNA-ligase_type_1"/>
</dbReference>
<feature type="binding site" evidence="6">
    <location>
        <begin position="266"/>
        <end position="268"/>
    </location>
    <ligand>
        <name>ATP</name>
        <dbReference type="ChEBI" id="CHEBI:30616"/>
    </ligand>
</feature>
<keyword evidence="10" id="KW-1185">Reference proteome</keyword>
<feature type="binding site" evidence="6">
    <location>
        <position position="289"/>
    </location>
    <ligand>
        <name>L-serine</name>
        <dbReference type="ChEBI" id="CHEBI:33384"/>
    </ligand>
</feature>
<evidence type="ECO:0000256" key="6">
    <source>
        <dbReference type="HAMAP-Rule" id="MF_00176"/>
    </source>
</evidence>
<evidence type="ECO:0000259" key="8">
    <source>
        <dbReference type="PROSITE" id="PS50862"/>
    </source>
</evidence>
<feature type="binding site" evidence="6">
    <location>
        <begin position="353"/>
        <end position="356"/>
    </location>
    <ligand>
        <name>ATP</name>
        <dbReference type="ChEBI" id="CHEBI:30616"/>
    </ligand>
</feature>
<dbReference type="EMBL" id="PRLK01000008">
    <property type="protein sequence ID" value="RYC72419.1"/>
    <property type="molecule type" value="Genomic_DNA"/>
</dbReference>
<keyword evidence="3 6" id="KW-0067">ATP-binding</keyword>
<dbReference type="Proteomes" id="UP001190925">
    <property type="component" value="Unassembled WGS sequence"/>
</dbReference>
<dbReference type="Pfam" id="PF02403">
    <property type="entry name" value="Seryl_tRNA_N"/>
    <property type="match status" value="1"/>
</dbReference>
<dbReference type="NCBIfam" id="TIGR00414">
    <property type="entry name" value="serS"/>
    <property type="match status" value="1"/>
</dbReference>
<dbReference type="Pfam" id="PF00587">
    <property type="entry name" value="tRNA-synt_2b"/>
    <property type="match status" value="1"/>
</dbReference>
<dbReference type="Gene3D" id="3.30.930.10">
    <property type="entry name" value="Bira Bifunctional Protein, Domain 2"/>
    <property type="match status" value="1"/>
</dbReference>
<evidence type="ECO:0000313" key="9">
    <source>
        <dbReference type="EMBL" id="RYC72419.1"/>
    </source>
</evidence>
<dbReference type="SUPFAM" id="SSF55681">
    <property type="entry name" value="Class II aaRS and biotin synthetases"/>
    <property type="match status" value="1"/>
</dbReference>
<dbReference type="InterPro" id="IPR015866">
    <property type="entry name" value="Ser-tRNA-synth_1_N"/>
</dbReference>
<keyword evidence="6" id="KW-0963">Cytoplasm</keyword>
<dbReference type="HAMAP" id="MF_00176">
    <property type="entry name" value="Ser_tRNA_synth_type1"/>
    <property type="match status" value="1"/>
</dbReference>
<evidence type="ECO:0000256" key="1">
    <source>
        <dbReference type="ARBA" id="ARBA00022598"/>
    </source>
</evidence>
<comment type="catalytic activity">
    <reaction evidence="6">
        <text>tRNA(Ser) + L-serine + ATP = L-seryl-tRNA(Ser) + AMP + diphosphate + H(+)</text>
        <dbReference type="Rhea" id="RHEA:12292"/>
        <dbReference type="Rhea" id="RHEA-COMP:9669"/>
        <dbReference type="Rhea" id="RHEA-COMP:9703"/>
        <dbReference type="ChEBI" id="CHEBI:15378"/>
        <dbReference type="ChEBI" id="CHEBI:30616"/>
        <dbReference type="ChEBI" id="CHEBI:33019"/>
        <dbReference type="ChEBI" id="CHEBI:33384"/>
        <dbReference type="ChEBI" id="CHEBI:78442"/>
        <dbReference type="ChEBI" id="CHEBI:78533"/>
        <dbReference type="ChEBI" id="CHEBI:456215"/>
        <dbReference type="EC" id="6.1.1.11"/>
    </reaction>
</comment>
<dbReference type="InterPro" id="IPR045864">
    <property type="entry name" value="aa-tRNA-synth_II/BPL/LPL"/>
</dbReference>
<reference evidence="9 10" key="2">
    <citation type="journal article" date="2020" name="Cell Rep.">
        <title>Acquisition and Adaptation of Ultra-small Parasitic Reduced Genome Bacteria to Mammalian Hosts.</title>
        <authorList>
            <person name="McLean J.S."/>
            <person name="Bor B."/>
            <person name="Kerns K.A."/>
            <person name="Liu Q."/>
            <person name="To T.T."/>
            <person name="Solden L."/>
            <person name="Hendrickson E.L."/>
            <person name="Wrighton K."/>
            <person name="Shi W."/>
            <person name="He X."/>
        </authorList>
    </citation>
    <scope>NUCLEOTIDE SEQUENCE [LARGE SCALE GENOMIC DNA]</scope>
    <source>
        <strain evidence="9 10">TM7_CMJM_G6_1_HOT_870</strain>
    </source>
</reference>
<evidence type="ECO:0000256" key="2">
    <source>
        <dbReference type="ARBA" id="ARBA00022741"/>
    </source>
</evidence>
<evidence type="ECO:0000256" key="5">
    <source>
        <dbReference type="ARBA" id="ARBA00023146"/>
    </source>
</evidence>
<comment type="function">
    <text evidence="6">Catalyzes the attachment of serine to tRNA(Ser). Is also able to aminoacylate tRNA(Sec) with serine, to form the misacylated tRNA L-seryl-tRNA(Sec), which will be further converted into selenocysteinyl-tRNA(Sec).</text>
</comment>
<keyword evidence="2 6" id="KW-0547">Nucleotide-binding</keyword>
<comment type="pathway">
    <text evidence="6">Aminoacyl-tRNA biosynthesis; selenocysteinyl-tRNA(Sec) biosynthesis; L-seryl-tRNA(Sec) from L-serine and tRNA(Sec): step 1/1.</text>
</comment>
<feature type="binding site" evidence="6">
    <location>
        <position position="282"/>
    </location>
    <ligand>
        <name>ATP</name>
        <dbReference type="ChEBI" id="CHEBI:30616"/>
    </ligand>
</feature>
<evidence type="ECO:0000313" key="10">
    <source>
        <dbReference type="Proteomes" id="UP001190925"/>
    </source>
</evidence>
<comment type="catalytic activity">
    <reaction evidence="6">
        <text>tRNA(Sec) + L-serine + ATP = L-seryl-tRNA(Sec) + AMP + diphosphate + H(+)</text>
        <dbReference type="Rhea" id="RHEA:42580"/>
        <dbReference type="Rhea" id="RHEA-COMP:9742"/>
        <dbReference type="Rhea" id="RHEA-COMP:10128"/>
        <dbReference type="ChEBI" id="CHEBI:15378"/>
        <dbReference type="ChEBI" id="CHEBI:30616"/>
        <dbReference type="ChEBI" id="CHEBI:33019"/>
        <dbReference type="ChEBI" id="CHEBI:33384"/>
        <dbReference type="ChEBI" id="CHEBI:78442"/>
        <dbReference type="ChEBI" id="CHEBI:78533"/>
        <dbReference type="ChEBI" id="CHEBI:456215"/>
        <dbReference type="EC" id="6.1.1.11"/>
    </reaction>
</comment>
<accession>A0ABY0FK00</accession>
<comment type="similarity">
    <text evidence="6">Belongs to the class-II aminoacyl-tRNA synthetase family. Type-1 seryl-tRNA synthetase subfamily.</text>
</comment>
<dbReference type="InterPro" id="IPR010978">
    <property type="entry name" value="tRNA-bd_arm"/>
</dbReference>
<keyword evidence="1 6" id="KW-0436">Ligase</keyword>
<dbReference type="InterPro" id="IPR033729">
    <property type="entry name" value="SerRS_core"/>
</dbReference>
<dbReference type="CDD" id="cd00770">
    <property type="entry name" value="SerRS_core"/>
    <property type="match status" value="1"/>
</dbReference>
<dbReference type="GO" id="GO:0004828">
    <property type="term" value="F:serine-tRNA ligase activity"/>
    <property type="evidence" value="ECO:0007669"/>
    <property type="project" value="UniProtKB-EC"/>
</dbReference>
<evidence type="ECO:0000256" key="4">
    <source>
        <dbReference type="ARBA" id="ARBA00022917"/>
    </source>
</evidence>
<evidence type="ECO:0000256" key="7">
    <source>
        <dbReference type="SAM" id="Coils"/>
    </source>
</evidence>
<feature type="binding site" evidence="6">
    <location>
        <position position="388"/>
    </location>
    <ligand>
        <name>L-serine</name>
        <dbReference type="ChEBI" id="CHEBI:33384"/>
    </ligand>
</feature>
<organism evidence="9 10">
    <name type="scientific">Candidatus Nanogingivalis gingivitcus</name>
    <dbReference type="NCBI Taxonomy" id="2171992"/>
    <lineage>
        <taxon>Bacteria</taxon>
        <taxon>Candidatus Saccharimonadota</taxon>
        <taxon>Candidatus Nanosyncoccalia</taxon>
        <taxon>Candidatus Nanogingivales</taxon>
        <taxon>Candidatus Nanogingivalaceae</taxon>
        <taxon>Candidatus Nanogingivalis</taxon>
    </lineage>
</organism>
<dbReference type="InterPro" id="IPR006195">
    <property type="entry name" value="aa-tRNA-synth_II"/>
</dbReference>
<dbReference type="PRINTS" id="PR00981">
    <property type="entry name" value="TRNASYNTHSER"/>
</dbReference>
<feature type="coiled-coil region" evidence="7">
    <location>
        <begin position="31"/>
        <end position="94"/>
    </location>
</feature>
<comment type="subunit">
    <text evidence="6">Homodimer. The tRNA molecule binds across the dimer.</text>
</comment>
<proteinExistence type="inferred from homology"/>
<dbReference type="InterPro" id="IPR002314">
    <property type="entry name" value="aa-tRNA-synt_IIb"/>
</dbReference>
<dbReference type="PIRSF" id="PIRSF001529">
    <property type="entry name" value="Ser-tRNA-synth_IIa"/>
    <property type="match status" value="1"/>
</dbReference>
<dbReference type="EC" id="6.1.1.11" evidence="6"/>
<sequence length="425" mass="48416">MLDIKFIRENTERVKQNTLDKGYKNVDIDRVIELDQERKALGQEIDSLRSRRNEIANSMKIAKSKPSSELIAEGKELKEKISALEDKYRHIDQDFMTILKSIPNILQDDVPIGEEGEDEVVKEWGKDITEKRFGSSMIGAEDHLDFANRKDWVDFERGTKVAGTKFYFLKGELALLENAIYQFALNKLLAKGFKFMTVPHMVNGNVATGTGFAPRASEQSDEYFIENQDLSLIATAEMSLTGYHADEILNEDDLPLFYAGYSPCYRKEAGTYGKHTRGLFRVHQFNKLEMYAFTLPEQSKDAHERILAVEEEIYQELGIPYRIINIASGDLGAPASKKYDIEYWSPVDGKYREITSCSNCTDYQARNLNIRVRRKNGDIEVLHTLNGTAVSLARCLVAFIENFQDGDDLLVPEVLKPYMGGKTRI</sequence>
<feature type="binding site" evidence="6">
    <location>
        <begin position="235"/>
        <end position="237"/>
    </location>
    <ligand>
        <name>L-serine</name>
        <dbReference type="ChEBI" id="CHEBI:33384"/>
    </ligand>
</feature>
<feature type="domain" description="Aminoacyl-transfer RNA synthetases class-II family profile" evidence="8">
    <location>
        <begin position="142"/>
        <end position="412"/>
    </location>
</feature>
<dbReference type="RefSeq" id="WP_129718913.1">
    <property type="nucleotide sequence ID" value="NZ_PRLK01000008.1"/>
</dbReference>
<dbReference type="InterPro" id="IPR042103">
    <property type="entry name" value="SerRS_1_N_sf"/>
</dbReference>
<dbReference type="SUPFAM" id="SSF46589">
    <property type="entry name" value="tRNA-binding arm"/>
    <property type="match status" value="1"/>
</dbReference>
<name>A0ABY0FK00_9BACT</name>
<evidence type="ECO:0000256" key="3">
    <source>
        <dbReference type="ARBA" id="ARBA00022840"/>
    </source>
</evidence>
<protein>
    <recommendedName>
        <fullName evidence="6">Serine--tRNA ligase</fullName>
        <ecNumber evidence="6">6.1.1.11</ecNumber>
    </recommendedName>
    <alternativeName>
        <fullName evidence="6">Seryl-tRNA synthetase</fullName>
        <shortName evidence="6">SerRS</shortName>
    </alternativeName>
    <alternativeName>
        <fullName evidence="6">Seryl-tRNA(Ser/Sec) synthetase</fullName>
    </alternativeName>
</protein>
<gene>
    <name evidence="6 9" type="primary">serS</name>
    <name evidence="9" type="ORF">G6CMJM_00517</name>
</gene>
<comment type="subcellular location">
    <subcellularLocation>
        <location evidence="6">Cytoplasm</location>
    </subcellularLocation>
</comment>
<comment type="caution">
    <text evidence="9">The sequence shown here is derived from an EMBL/GenBank/DDBJ whole genome shotgun (WGS) entry which is preliminary data.</text>
</comment>
<keyword evidence="5 6" id="KW-0030">Aminoacyl-tRNA synthetase</keyword>
<keyword evidence="4 6" id="KW-0648">Protein biosynthesis</keyword>
<comment type="domain">
    <text evidence="6">Consists of two distinct domains, a catalytic core and a N-terminal extension that is involved in tRNA binding.</text>
</comment>
<dbReference type="PROSITE" id="PS50862">
    <property type="entry name" value="AA_TRNA_LIGASE_II"/>
    <property type="match status" value="1"/>
</dbReference>
<keyword evidence="7" id="KW-0175">Coiled coil</keyword>
<dbReference type="Gene3D" id="1.10.287.40">
    <property type="entry name" value="Serine-tRNA synthetase, tRNA binding domain"/>
    <property type="match status" value="1"/>
</dbReference>
<dbReference type="PANTHER" id="PTHR11778">
    <property type="entry name" value="SERYL-TRNA SYNTHETASE"/>
    <property type="match status" value="1"/>
</dbReference>